<name>A0A2N3V9Y8_9NOCA</name>
<dbReference type="Proteomes" id="UP000233766">
    <property type="component" value="Unassembled WGS sequence"/>
</dbReference>
<dbReference type="InterPro" id="IPR019587">
    <property type="entry name" value="Polyketide_cyclase/dehydratase"/>
</dbReference>
<dbReference type="Pfam" id="PF10604">
    <property type="entry name" value="Polyketide_cyc2"/>
    <property type="match status" value="1"/>
</dbReference>
<dbReference type="AlphaFoldDB" id="A0A2N3V9Y8"/>
<evidence type="ECO:0000313" key="1">
    <source>
        <dbReference type="EMBL" id="PKV78459.1"/>
    </source>
</evidence>
<comment type="caution">
    <text evidence="1">The sequence shown here is derived from an EMBL/GenBank/DDBJ whole genome shotgun (WGS) entry which is preliminary data.</text>
</comment>
<protein>
    <submittedName>
        <fullName evidence="1">Polyketide cyclase/dehydrase/lipid transport protein</fullName>
    </submittedName>
</protein>
<dbReference type="InterPro" id="IPR023393">
    <property type="entry name" value="START-like_dom_sf"/>
</dbReference>
<proteinExistence type="predicted"/>
<dbReference type="RefSeq" id="WP_170112093.1">
    <property type="nucleotide sequence ID" value="NZ_PJMW01000002.1"/>
</dbReference>
<organism evidence="1 2">
    <name type="scientific">Nocardia fluminea</name>
    <dbReference type="NCBI Taxonomy" id="134984"/>
    <lineage>
        <taxon>Bacteria</taxon>
        <taxon>Bacillati</taxon>
        <taxon>Actinomycetota</taxon>
        <taxon>Actinomycetes</taxon>
        <taxon>Mycobacteriales</taxon>
        <taxon>Nocardiaceae</taxon>
        <taxon>Nocardia</taxon>
    </lineage>
</organism>
<accession>A0A2N3V9Y8</accession>
<dbReference type="Gene3D" id="3.30.530.20">
    <property type="match status" value="1"/>
</dbReference>
<evidence type="ECO:0000313" key="2">
    <source>
        <dbReference type="Proteomes" id="UP000233766"/>
    </source>
</evidence>
<dbReference type="CDD" id="cd07821">
    <property type="entry name" value="PYR_PYL_RCAR_like"/>
    <property type="match status" value="1"/>
</dbReference>
<dbReference type="PANTHER" id="PTHR39332:SF7">
    <property type="entry name" value="SRPBCC FAMILY PROTEIN"/>
    <property type="match status" value="1"/>
</dbReference>
<sequence length="162" mass="17729">MARVVVETVLPHSAPVVWQRIAAFADIAHWHPLIGASRLRAGDDQTAPGCIRELTTIDGRTLTERLASYDAQAMVLVYEFVEHPFPVTDYQATMRVLADSDGHDRQCVVQWTADFEPCSGDGSTERDFFAGQVFTPGLIALDNVLAQPAMPHTVPSTHTAAQ</sequence>
<gene>
    <name evidence="1" type="ORF">ATK86_2831</name>
</gene>
<dbReference type="EMBL" id="PJMW01000002">
    <property type="protein sequence ID" value="PKV78459.1"/>
    <property type="molecule type" value="Genomic_DNA"/>
</dbReference>
<reference evidence="1 2" key="1">
    <citation type="submission" date="2017-12" db="EMBL/GenBank/DDBJ databases">
        <title>Sequencing the genomes of 1000 Actinobacteria strains.</title>
        <authorList>
            <person name="Klenk H.-P."/>
        </authorList>
    </citation>
    <scope>NUCLEOTIDE SEQUENCE [LARGE SCALE GENOMIC DNA]</scope>
    <source>
        <strain evidence="1 2">DSM 44489</strain>
    </source>
</reference>
<keyword evidence="2" id="KW-1185">Reference proteome</keyword>
<dbReference type="SUPFAM" id="SSF55961">
    <property type="entry name" value="Bet v1-like"/>
    <property type="match status" value="1"/>
</dbReference>
<dbReference type="PANTHER" id="PTHR39332">
    <property type="entry name" value="BLL4707 PROTEIN"/>
    <property type="match status" value="1"/>
</dbReference>